<proteinExistence type="predicted"/>
<dbReference type="GO" id="GO:0016747">
    <property type="term" value="F:acyltransferase activity, transferring groups other than amino-acyl groups"/>
    <property type="evidence" value="ECO:0007669"/>
    <property type="project" value="UniProtKB-ARBA"/>
</dbReference>
<dbReference type="Pfam" id="PF08541">
    <property type="entry name" value="ACP_syn_III_C"/>
    <property type="match status" value="1"/>
</dbReference>
<dbReference type="PANTHER" id="PTHR34069">
    <property type="entry name" value="3-OXOACYL-[ACYL-CARRIER-PROTEIN] SYNTHASE 3"/>
    <property type="match status" value="1"/>
</dbReference>
<accession>A0A5N5EAM0</accession>
<keyword evidence="2" id="KW-0012">Acyltransferase</keyword>
<dbReference type="InterPro" id="IPR013747">
    <property type="entry name" value="ACP_syn_III_C"/>
</dbReference>
<evidence type="ECO:0000259" key="3">
    <source>
        <dbReference type="Pfam" id="PF08541"/>
    </source>
</evidence>
<dbReference type="CDD" id="cd00827">
    <property type="entry name" value="init_cond_enzymes"/>
    <property type="match status" value="1"/>
</dbReference>
<reference evidence="4 5" key="1">
    <citation type="submission" date="2019-09" db="EMBL/GenBank/DDBJ databases">
        <authorList>
            <person name="Liu P."/>
        </authorList>
    </citation>
    <scope>NUCLEOTIDE SEQUENCE [LARGE SCALE GENOMIC DNA]</scope>
    <source>
        <strain evidence="4 5">TRM68085</strain>
    </source>
</reference>
<dbReference type="PANTHER" id="PTHR34069:SF2">
    <property type="entry name" value="BETA-KETOACYL-[ACYL-CARRIER-PROTEIN] SYNTHASE III"/>
    <property type="match status" value="1"/>
</dbReference>
<dbReference type="SUPFAM" id="SSF53901">
    <property type="entry name" value="Thiolase-like"/>
    <property type="match status" value="1"/>
</dbReference>
<dbReference type="InterPro" id="IPR016039">
    <property type="entry name" value="Thiolase-like"/>
</dbReference>
<organism evidence="4 5">
    <name type="scientific">Streptomyces arboris</name>
    <dbReference type="NCBI Taxonomy" id="2600619"/>
    <lineage>
        <taxon>Bacteria</taxon>
        <taxon>Bacillati</taxon>
        <taxon>Actinomycetota</taxon>
        <taxon>Actinomycetes</taxon>
        <taxon>Kitasatosporales</taxon>
        <taxon>Streptomycetaceae</taxon>
        <taxon>Streptomyces</taxon>
    </lineage>
</organism>
<evidence type="ECO:0000313" key="4">
    <source>
        <dbReference type="EMBL" id="KAB2587559.1"/>
    </source>
</evidence>
<protein>
    <submittedName>
        <fullName evidence="4">3-oxoacyl-ACP synthase</fullName>
    </submittedName>
</protein>
<dbReference type="EMBL" id="VYUA01000092">
    <property type="protein sequence ID" value="KAB2587559.1"/>
    <property type="molecule type" value="Genomic_DNA"/>
</dbReference>
<evidence type="ECO:0000256" key="2">
    <source>
        <dbReference type="ARBA" id="ARBA00023315"/>
    </source>
</evidence>
<dbReference type="Proteomes" id="UP000326907">
    <property type="component" value="Unassembled WGS sequence"/>
</dbReference>
<feature type="domain" description="Beta-ketoacyl-[acyl-carrier-protein] synthase III C-terminal" evidence="3">
    <location>
        <begin position="247"/>
        <end position="338"/>
    </location>
</feature>
<comment type="caution">
    <text evidence="4">The sequence shown here is derived from an EMBL/GenBank/DDBJ whole genome shotgun (WGS) entry which is preliminary data.</text>
</comment>
<name>A0A5N5EAM0_9ACTN</name>
<gene>
    <name evidence="4" type="ORF">F5983_37295</name>
</gene>
<keyword evidence="5" id="KW-1185">Reference proteome</keyword>
<sequence length="357" mass="37304">MKWNDVYVAGTASYLCAEEKVAEAVADGRYDATEAETDDLVAVRVAGPDEFPPGMAAAAAAEAMSRSGVAPADVVLVAAAGVGFQGLDLSTPASYIQGKVLGRHGASAVTVGQASNGGMAALDLAAAYVASRPAPAAALVTTGDKFALPQFDRYRTDSGIVLSDGATGLVLTRGGGVARLEASNVISDAAHEGFWRGDAPWTDHSDPAGWPVNLLPRKEQYLAQGVDLMAVLINLDKRQQECVDLTLDEAGIRIEDVARFVYPNVGSKLFDWELMASLGIDRSRTTWDWGREVGHLGGGDQIAGLNHLLETKAVRPGDKVVLVGTGGGWSFGCAVLEIQETPHWAGSADVTEANGAR</sequence>
<dbReference type="AlphaFoldDB" id="A0A5N5EAM0"/>
<keyword evidence="1" id="KW-0808">Transferase</keyword>
<evidence type="ECO:0000313" key="5">
    <source>
        <dbReference type="Proteomes" id="UP000326907"/>
    </source>
</evidence>
<dbReference type="RefSeq" id="WP_128849610.1">
    <property type="nucleotide sequence ID" value="NZ_JBMOST010000003.1"/>
</dbReference>
<evidence type="ECO:0000256" key="1">
    <source>
        <dbReference type="ARBA" id="ARBA00022679"/>
    </source>
</evidence>
<dbReference type="Gene3D" id="3.40.47.10">
    <property type="match status" value="2"/>
</dbReference>
<dbReference type="GO" id="GO:0044550">
    <property type="term" value="P:secondary metabolite biosynthetic process"/>
    <property type="evidence" value="ECO:0007669"/>
    <property type="project" value="TreeGrafter"/>
</dbReference>